<evidence type="ECO:0000256" key="1">
    <source>
        <dbReference type="SAM" id="Phobius"/>
    </source>
</evidence>
<keyword evidence="1" id="KW-0472">Membrane</keyword>
<dbReference type="Pfam" id="PF14256">
    <property type="entry name" value="YwiC"/>
    <property type="match status" value="1"/>
</dbReference>
<evidence type="ECO:0000313" key="2">
    <source>
        <dbReference type="EMBL" id="SER94545.1"/>
    </source>
</evidence>
<organism evidence="2 3">
    <name type="scientific">Salipaludibacillus aurantiacus</name>
    <dbReference type="NCBI Taxonomy" id="1601833"/>
    <lineage>
        <taxon>Bacteria</taxon>
        <taxon>Bacillati</taxon>
        <taxon>Bacillota</taxon>
        <taxon>Bacilli</taxon>
        <taxon>Bacillales</taxon>
        <taxon>Bacillaceae</taxon>
    </lineage>
</organism>
<feature type="transmembrane region" description="Helical" evidence="1">
    <location>
        <begin position="12"/>
        <end position="28"/>
    </location>
</feature>
<feature type="transmembrane region" description="Helical" evidence="1">
    <location>
        <begin position="34"/>
        <end position="53"/>
    </location>
</feature>
<feature type="transmembrane region" description="Helical" evidence="1">
    <location>
        <begin position="87"/>
        <end position="104"/>
    </location>
</feature>
<gene>
    <name evidence="2" type="ORF">SAMN05518684_105234</name>
</gene>
<dbReference type="InterPro" id="IPR025576">
    <property type="entry name" value="YwiC"/>
</dbReference>
<dbReference type="EMBL" id="FOGT01000005">
    <property type="protein sequence ID" value="SER94545.1"/>
    <property type="molecule type" value="Genomic_DNA"/>
</dbReference>
<proteinExistence type="predicted"/>
<reference evidence="3" key="1">
    <citation type="submission" date="2016-10" db="EMBL/GenBank/DDBJ databases">
        <authorList>
            <person name="Varghese N."/>
            <person name="Submissions S."/>
        </authorList>
    </citation>
    <scope>NUCLEOTIDE SEQUENCE [LARGE SCALE GENOMIC DNA]</scope>
    <source>
        <strain evidence="3">S9</strain>
    </source>
</reference>
<feature type="transmembrane region" description="Helical" evidence="1">
    <location>
        <begin position="111"/>
        <end position="130"/>
    </location>
</feature>
<protein>
    <submittedName>
        <fullName evidence="2">YwiC-like protein</fullName>
    </submittedName>
</protein>
<keyword evidence="1" id="KW-1133">Transmembrane helix</keyword>
<feature type="transmembrane region" description="Helical" evidence="1">
    <location>
        <begin position="142"/>
        <end position="163"/>
    </location>
</feature>
<name>A0A1H9TBB4_9BACI</name>
<feature type="transmembrane region" description="Helical" evidence="1">
    <location>
        <begin position="219"/>
        <end position="239"/>
    </location>
</feature>
<keyword evidence="3" id="KW-1185">Reference proteome</keyword>
<feature type="transmembrane region" description="Helical" evidence="1">
    <location>
        <begin position="65"/>
        <end position="81"/>
    </location>
</feature>
<sequence length="240" mass="27256">MKWYIPREHGAWAMFIVPYWIGAVISGLNYHHLLFFAGLTAVYFAQAPLLTFIRQPKYRDVWPSFFIYAGLGSLILIPYMLSDITLLLIGLSILPLFCINIFFAKIKKERSFLNDAAAITALAALLLFAYQLGKGTLAGEAYLYTAITIIYFIASVFHVKSLIREKKNMLFRKTSYGYHILITFATILTGWFGAAAAFFLSTLKTIFLPEKYLNKPMSIGIVEIANSLLFFIFIVTGYYI</sequence>
<accession>A0A1H9TBB4</accession>
<feature type="transmembrane region" description="Helical" evidence="1">
    <location>
        <begin position="175"/>
        <end position="199"/>
    </location>
</feature>
<evidence type="ECO:0000313" key="3">
    <source>
        <dbReference type="Proteomes" id="UP000198571"/>
    </source>
</evidence>
<keyword evidence="1" id="KW-0812">Transmembrane</keyword>
<dbReference type="OrthoDB" id="2380563at2"/>
<dbReference type="Proteomes" id="UP000198571">
    <property type="component" value="Unassembled WGS sequence"/>
</dbReference>
<dbReference type="STRING" id="1601833.SAMN05518684_105234"/>
<dbReference type="AlphaFoldDB" id="A0A1H9TBB4"/>
<dbReference type="RefSeq" id="WP_093050074.1">
    <property type="nucleotide sequence ID" value="NZ_FOGT01000005.1"/>
</dbReference>